<dbReference type="InterPro" id="IPR018647">
    <property type="entry name" value="SLFN_3-like_DNA/RNA_helicase"/>
</dbReference>
<comment type="caution">
    <text evidence="2">The sequence shown here is derived from an EMBL/GenBank/DDBJ whole genome shotgun (WGS) entry which is preliminary data.</text>
</comment>
<organism evidence="2 3">
    <name type="scientific">Flintibacter hominis</name>
    <dbReference type="NCBI Taxonomy" id="2763048"/>
    <lineage>
        <taxon>Bacteria</taxon>
        <taxon>Bacillati</taxon>
        <taxon>Bacillota</taxon>
        <taxon>Clostridia</taxon>
        <taxon>Eubacteriales</taxon>
        <taxon>Flintibacter</taxon>
    </lineage>
</organism>
<dbReference type="EMBL" id="JACOPO010000001">
    <property type="protein sequence ID" value="MBC5721597.1"/>
    <property type="molecule type" value="Genomic_DNA"/>
</dbReference>
<name>A0A8J6M7I9_9FIRM</name>
<gene>
    <name evidence="2" type="ORF">H8S11_01995</name>
</gene>
<accession>A0A8J6M7I9</accession>
<dbReference type="Pfam" id="PF09848">
    <property type="entry name" value="SLFN-g3_helicase"/>
    <property type="match status" value="1"/>
</dbReference>
<protein>
    <submittedName>
        <fullName evidence="2">DUF2075 domain-containing protein</fullName>
    </submittedName>
</protein>
<dbReference type="AlphaFoldDB" id="A0A8J6M7I9"/>
<evidence type="ECO:0000259" key="1">
    <source>
        <dbReference type="Pfam" id="PF09848"/>
    </source>
</evidence>
<evidence type="ECO:0000313" key="2">
    <source>
        <dbReference type="EMBL" id="MBC5721597.1"/>
    </source>
</evidence>
<feature type="domain" description="Schlafen group 3-like DNA/RNA helicase" evidence="1">
    <location>
        <begin position="1"/>
        <end position="67"/>
    </location>
</feature>
<sequence>MGVIIGLDLRYENGHVITDPSKRAKSDQSLRGLKKRPNPELADRIVRNTYKVLLTRGQKGCYIYCQDPALRDYMKKRIEKMNLPEA</sequence>
<dbReference type="Proteomes" id="UP000628736">
    <property type="component" value="Unassembled WGS sequence"/>
</dbReference>
<evidence type="ECO:0000313" key="3">
    <source>
        <dbReference type="Proteomes" id="UP000628736"/>
    </source>
</evidence>
<proteinExistence type="predicted"/>
<reference evidence="2" key="1">
    <citation type="submission" date="2020-08" db="EMBL/GenBank/DDBJ databases">
        <title>Genome public.</title>
        <authorList>
            <person name="Liu C."/>
            <person name="Sun Q."/>
        </authorList>
    </citation>
    <scope>NUCLEOTIDE SEQUENCE</scope>
    <source>
        <strain evidence="2">NSJ-23</strain>
    </source>
</reference>
<keyword evidence="3" id="KW-1185">Reference proteome</keyword>